<evidence type="ECO:0000256" key="1">
    <source>
        <dbReference type="SAM" id="Phobius"/>
    </source>
</evidence>
<keyword evidence="1" id="KW-1133">Transmembrane helix</keyword>
<feature type="transmembrane region" description="Helical" evidence="1">
    <location>
        <begin position="41"/>
        <end position="63"/>
    </location>
</feature>
<dbReference type="eggNOG" id="COG3333">
    <property type="taxonomic scope" value="Bacteria"/>
</dbReference>
<dbReference type="RefSeq" id="WP_009541006.1">
    <property type="nucleotide sequence ID" value="NZ_ANHY01000012.1"/>
</dbReference>
<evidence type="ECO:0000313" key="4">
    <source>
        <dbReference type="Proteomes" id="UP000009881"/>
    </source>
</evidence>
<protein>
    <recommendedName>
        <fullName evidence="2">DUF1468 domain-containing protein</fullName>
    </recommendedName>
</protein>
<dbReference type="Pfam" id="PF07331">
    <property type="entry name" value="TctB"/>
    <property type="match status" value="1"/>
</dbReference>
<gene>
    <name evidence="3" type="ORF">C882_0347</name>
</gene>
<keyword evidence="4" id="KW-1185">Reference proteome</keyword>
<feature type="transmembrane region" description="Helical" evidence="1">
    <location>
        <begin position="12"/>
        <end position="29"/>
    </location>
</feature>
<keyword evidence="1" id="KW-0812">Transmembrane</keyword>
<organism evidence="3 4">
    <name type="scientific">Caenispirillum salinarum AK4</name>
    <dbReference type="NCBI Taxonomy" id="1238182"/>
    <lineage>
        <taxon>Bacteria</taxon>
        <taxon>Pseudomonadati</taxon>
        <taxon>Pseudomonadota</taxon>
        <taxon>Alphaproteobacteria</taxon>
        <taxon>Rhodospirillales</taxon>
        <taxon>Novispirillaceae</taxon>
        <taxon>Caenispirillum</taxon>
    </lineage>
</organism>
<accession>K9GU77</accession>
<proteinExistence type="predicted"/>
<feature type="transmembrane region" description="Helical" evidence="1">
    <location>
        <begin position="83"/>
        <end position="109"/>
    </location>
</feature>
<dbReference type="EMBL" id="ANHY01000012">
    <property type="protein sequence ID" value="EKV29525.1"/>
    <property type="molecule type" value="Genomic_DNA"/>
</dbReference>
<evidence type="ECO:0000259" key="2">
    <source>
        <dbReference type="Pfam" id="PF07331"/>
    </source>
</evidence>
<dbReference type="AlphaFoldDB" id="K9GU77"/>
<comment type="caution">
    <text evidence="3">The sequence shown here is derived from an EMBL/GenBank/DDBJ whole genome shotgun (WGS) entry which is preliminary data.</text>
</comment>
<feature type="transmembrane region" description="Helical" evidence="1">
    <location>
        <begin position="121"/>
        <end position="141"/>
    </location>
</feature>
<dbReference type="OrthoDB" id="7742032at2"/>
<keyword evidence="1" id="KW-0472">Membrane</keyword>
<sequence>MPTERTRPPHDIGGIVCGLLFIGLGVWVITETAGMSRLGAVFPRSIAGALIVFSTIMVVVRLIRPRGHETPDPGSTPRRLGFIGVMTAWVLLLNVVGFFTTSLLCFLGLMLVAHHGRWTPGLAAALVLAGVVIVTAFQVLFTEALNVPLPTGLVF</sequence>
<dbReference type="InterPro" id="IPR009936">
    <property type="entry name" value="DUF1468"/>
</dbReference>
<dbReference type="Proteomes" id="UP000009881">
    <property type="component" value="Unassembled WGS sequence"/>
</dbReference>
<evidence type="ECO:0000313" key="3">
    <source>
        <dbReference type="EMBL" id="EKV29525.1"/>
    </source>
</evidence>
<reference evidence="3 4" key="1">
    <citation type="journal article" date="2013" name="Genome Announc.">
        <title>Draft Genome Sequence of an Alphaproteobacterium, Caenispirillum salinarum AK4(T), Isolated from a Solar Saltern.</title>
        <authorList>
            <person name="Khatri I."/>
            <person name="Singh A."/>
            <person name="Korpole S."/>
            <person name="Pinnaka A.K."/>
            <person name="Subramanian S."/>
        </authorList>
    </citation>
    <scope>NUCLEOTIDE SEQUENCE [LARGE SCALE GENOMIC DNA]</scope>
    <source>
        <strain evidence="3 4">AK4</strain>
    </source>
</reference>
<dbReference type="STRING" id="1238182.C882_0347"/>
<name>K9GU77_9PROT</name>
<feature type="domain" description="DUF1468" evidence="2">
    <location>
        <begin position="16"/>
        <end position="150"/>
    </location>
</feature>